<feature type="region of interest" description="Disordered" evidence="4">
    <location>
        <begin position="266"/>
        <end position="302"/>
    </location>
</feature>
<dbReference type="AlphaFoldDB" id="A0A3N4I638"/>
<protein>
    <recommendedName>
        <fullName evidence="5">B30.2/SPRY domain-containing protein</fullName>
    </recommendedName>
</protein>
<keyword evidence="2" id="KW-0539">Nucleus</keyword>
<comment type="similarity">
    <text evidence="3">Belongs to the cclA family.</text>
</comment>
<dbReference type="InterPro" id="IPR037353">
    <property type="entry name" value="ASH2"/>
</dbReference>
<sequence length="509" mass="55682">MASPSPSLKRPFPEDPVDAPSPSNKSSTKSKPVRDKKETWKKKDGGPAGSHSGTPAPTLPSAPEQPKKLGLLRWKLPAPVPEDFAPAKPPIFTHHCSFDGIELCSTSEHPKNRRGFRYIPCRPSRMMPHLAYQQTEAPPFCARINWEDTSAHVFSDPEGRTVMTDKGYRMARANVGVREGKWYFECKILSGYNKGGTGNVRVGWARREAPLDAPVGFDGYSYGIRDIEGQKMHLSRPKPFMNESVETGDILGLEIYLPSLATQVALDTPPPTAEEPPTSSNLDPSIDPSLTTTITPPPPKQIDVIRDRVPIRYKNRLYFEQYEYAPTKEMEDLMNPSPNASKPSTPPQTLPGSYIKIYKNGVCKGTPFEDLLSLLPPKHSKPSVQGSRETDDGTCGYYPAISLFGGGKASLNFGPDFDFPPPDLVIGRGGLEDLRPVCERYDEQICEDLTYDLLDEIDLWCGSSGGYLDSGVLSGRGGTTGGGAGQAQATNHAQVGDNGGIKEMEIDEE</sequence>
<dbReference type="InterPro" id="IPR013320">
    <property type="entry name" value="ConA-like_dom_sf"/>
</dbReference>
<feature type="domain" description="B30.2/SPRY" evidence="5">
    <location>
        <begin position="122"/>
        <end position="311"/>
    </location>
</feature>
<dbReference type="InterPro" id="IPR003877">
    <property type="entry name" value="SPRY_dom"/>
</dbReference>
<evidence type="ECO:0000256" key="3">
    <source>
        <dbReference type="ARBA" id="ARBA00038149"/>
    </source>
</evidence>
<evidence type="ECO:0000313" key="7">
    <source>
        <dbReference type="Proteomes" id="UP000275078"/>
    </source>
</evidence>
<dbReference type="STRING" id="1160509.A0A3N4I638"/>
<proteinExistence type="inferred from homology"/>
<evidence type="ECO:0000313" key="6">
    <source>
        <dbReference type="EMBL" id="RPA79631.1"/>
    </source>
</evidence>
<feature type="compositionally biased region" description="Basic and acidic residues" evidence="4">
    <location>
        <begin position="32"/>
        <end position="45"/>
    </location>
</feature>
<feature type="compositionally biased region" description="Low complexity" evidence="4">
    <location>
        <begin position="20"/>
        <end position="30"/>
    </location>
</feature>
<dbReference type="SMART" id="SM00449">
    <property type="entry name" value="SPRY"/>
    <property type="match status" value="1"/>
</dbReference>
<accession>A0A3N4I638</accession>
<dbReference type="SUPFAM" id="SSF49899">
    <property type="entry name" value="Concanavalin A-like lectins/glucanases"/>
    <property type="match status" value="1"/>
</dbReference>
<dbReference type="InterPro" id="IPR001870">
    <property type="entry name" value="B30.2/SPRY"/>
</dbReference>
<gene>
    <name evidence="6" type="ORF">BJ508DRAFT_415781</name>
</gene>
<evidence type="ECO:0000256" key="2">
    <source>
        <dbReference type="ARBA" id="ARBA00023242"/>
    </source>
</evidence>
<feature type="compositionally biased region" description="Low complexity" evidence="4">
    <location>
        <begin position="284"/>
        <end position="294"/>
    </location>
</feature>
<comment type="subcellular location">
    <subcellularLocation>
        <location evidence="1">Nucleus</location>
    </subcellularLocation>
</comment>
<dbReference type="PANTHER" id="PTHR10598">
    <property type="entry name" value="SET1/ASH2 HISTONE METHYLTRANSFERASE COMPLEX SUBUNIT ASH2"/>
    <property type="match status" value="1"/>
</dbReference>
<feature type="compositionally biased region" description="Basic and acidic residues" evidence="4">
    <location>
        <begin position="500"/>
        <end position="509"/>
    </location>
</feature>
<feature type="region of interest" description="Disordered" evidence="4">
    <location>
        <begin position="478"/>
        <end position="509"/>
    </location>
</feature>
<evidence type="ECO:0000259" key="5">
    <source>
        <dbReference type="PROSITE" id="PS50188"/>
    </source>
</evidence>
<name>A0A3N4I638_ASCIM</name>
<feature type="region of interest" description="Disordered" evidence="4">
    <location>
        <begin position="1"/>
        <end position="65"/>
    </location>
</feature>
<dbReference type="PROSITE" id="PS50188">
    <property type="entry name" value="B302_SPRY"/>
    <property type="match status" value="1"/>
</dbReference>
<evidence type="ECO:0000256" key="1">
    <source>
        <dbReference type="ARBA" id="ARBA00004123"/>
    </source>
</evidence>
<dbReference type="Proteomes" id="UP000275078">
    <property type="component" value="Unassembled WGS sequence"/>
</dbReference>
<dbReference type="GO" id="GO:0000976">
    <property type="term" value="F:transcription cis-regulatory region binding"/>
    <property type="evidence" value="ECO:0007669"/>
    <property type="project" value="TreeGrafter"/>
</dbReference>
<dbReference type="PANTHER" id="PTHR10598:SF0">
    <property type="entry name" value="SET1_ASH2 HISTONE METHYLTRANSFERASE COMPLEX SUBUNIT ASH2"/>
    <property type="match status" value="1"/>
</dbReference>
<dbReference type="Gene3D" id="2.60.120.920">
    <property type="match status" value="1"/>
</dbReference>
<dbReference type="GO" id="GO:0048188">
    <property type="term" value="C:Set1C/COMPASS complex"/>
    <property type="evidence" value="ECO:0007669"/>
    <property type="project" value="InterPro"/>
</dbReference>
<reference evidence="6 7" key="1">
    <citation type="journal article" date="2018" name="Nat. Ecol. Evol.">
        <title>Pezizomycetes genomes reveal the molecular basis of ectomycorrhizal truffle lifestyle.</title>
        <authorList>
            <person name="Murat C."/>
            <person name="Payen T."/>
            <person name="Noel B."/>
            <person name="Kuo A."/>
            <person name="Morin E."/>
            <person name="Chen J."/>
            <person name="Kohler A."/>
            <person name="Krizsan K."/>
            <person name="Balestrini R."/>
            <person name="Da Silva C."/>
            <person name="Montanini B."/>
            <person name="Hainaut M."/>
            <person name="Levati E."/>
            <person name="Barry K.W."/>
            <person name="Belfiori B."/>
            <person name="Cichocki N."/>
            <person name="Clum A."/>
            <person name="Dockter R.B."/>
            <person name="Fauchery L."/>
            <person name="Guy J."/>
            <person name="Iotti M."/>
            <person name="Le Tacon F."/>
            <person name="Lindquist E.A."/>
            <person name="Lipzen A."/>
            <person name="Malagnac F."/>
            <person name="Mello A."/>
            <person name="Molinier V."/>
            <person name="Miyauchi S."/>
            <person name="Poulain J."/>
            <person name="Riccioni C."/>
            <person name="Rubini A."/>
            <person name="Sitrit Y."/>
            <person name="Splivallo R."/>
            <person name="Traeger S."/>
            <person name="Wang M."/>
            <person name="Zifcakova L."/>
            <person name="Wipf D."/>
            <person name="Zambonelli A."/>
            <person name="Paolocci F."/>
            <person name="Nowrousian M."/>
            <person name="Ottonello S."/>
            <person name="Baldrian P."/>
            <person name="Spatafora J.W."/>
            <person name="Henrissat B."/>
            <person name="Nagy L.G."/>
            <person name="Aury J.M."/>
            <person name="Wincker P."/>
            <person name="Grigoriev I.V."/>
            <person name="Bonfante P."/>
            <person name="Martin F.M."/>
        </authorList>
    </citation>
    <scope>NUCLEOTIDE SEQUENCE [LARGE SCALE GENOMIC DNA]</scope>
    <source>
        <strain evidence="6 7">RN42</strain>
    </source>
</reference>
<dbReference type="EMBL" id="ML119696">
    <property type="protein sequence ID" value="RPA79631.1"/>
    <property type="molecule type" value="Genomic_DNA"/>
</dbReference>
<organism evidence="6 7">
    <name type="scientific">Ascobolus immersus RN42</name>
    <dbReference type="NCBI Taxonomy" id="1160509"/>
    <lineage>
        <taxon>Eukaryota</taxon>
        <taxon>Fungi</taxon>
        <taxon>Dikarya</taxon>
        <taxon>Ascomycota</taxon>
        <taxon>Pezizomycotina</taxon>
        <taxon>Pezizomycetes</taxon>
        <taxon>Pezizales</taxon>
        <taxon>Ascobolaceae</taxon>
        <taxon>Ascobolus</taxon>
    </lineage>
</organism>
<dbReference type="CDD" id="cd12872">
    <property type="entry name" value="SPRY_Ash2"/>
    <property type="match status" value="1"/>
</dbReference>
<dbReference type="OrthoDB" id="10266026at2759"/>
<dbReference type="InterPro" id="IPR043136">
    <property type="entry name" value="B30.2/SPRY_sf"/>
</dbReference>
<keyword evidence="7" id="KW-1185">Reference proteome</keyword>
<evidence type="ECO:0000256" key="4">
    <source>
        <dbReference type="SAM" id="MobiDB-lite"/>
    </source>
</evidence>